<dbReference type="Gene3D" id="6.20.210.20">
    <property type="entry name" value="THAP domain"/>
    <property type="match status" value="1"/>
</dbReference>
<dbReference type="SUPFAM" id="SSF57716">
    <property type="entry name" value="Glucocorticoid receptor-like (DNA-binding domain)"/>
    <property type="match status" value="1"/>
</dbReference>
<reference evidence="7" key="2">
    <citation type="submission" date="2025-09" db="UniProtKB">
        <authorList>
            <consortium name="Ensembl"/>
        </authorList>
    </citation>
    <scope>IDENTIFICATION</scope>
</reference>
<dbReference type="PANTHER" id="PTHR47696">
    <property type="entry name" value="THAP DOMAIN-CONTAINING PROTEIN 2"/>
    <property type="match status" value="1"/>
</dbReference>
<protein>
    <recommendedName>
        <fullName evidence="6">THAP-type domain-containing protein</fullName>
    </recommendedName>
</protein>
<dbReference type="GO" id="GO:0003677">
    <property type="term" value="F:DNA binding"/>
    <property type="evidence" value="ECO:0007669"/>
    <property type="project" value="UniProtKB-UniRule"/>
</dbReference>
<keyword evidence="8" id="KW-1185">Reference proteome</keyword>
<dbReference type="SMART" id="SM00980">
    <property type="entry name" value="THAP"/>
    <property type="match status" value="1"/>
</dbReference>
<dbReference type="PROSITE" id="PS50950">
    <property type="entry name" value="ZF_THAP"/>
    <property type="match status" value="1"/>
</dbReference>
<proteinExistence type="predicted"/>
<evidence type="ECO:0000313" key="8">
    <source>
        <dbReference type="Proteomes" id="UP000264820"/>
    </source>
</evidence>
<evidence type="ECO:0000259" key="6">
    <source>
        <dbReference type="PROSITE" id="PS50950"/>
    </source>
</evidence>
<name>A0A3Q2YGB9_HIPCM</name>
<feature type="domain" description="THAP-type" evidence="6">
    <location>
        <begin position="1"/>
        <end position="83"/>
    </location>
</feature>
<dbReference type="SMART" id="SM00692">
    <property type="entry name" value="DM3"/>
    <property type="match status" value="1"/>
</dbReference>
<dbReference type="GO" id="GO:0008270">
    <property type="term" value="F:zinc ion binding"/>
    <property type="evidence" value="ECO:0007669"/>
    <property type="project" value="UniProtKB-KW"/>
</dbReference>
<evidence type="ECO:0000256" key="4">
    <source>
        <dbReference type="ARBA" id="ARBA00023125"/>
    </source>
</evidence>
<dbReference type="Pfam" id="PF05485">
    <property type="entry name" value="THAP"/>
    <property type="match status" value="1"/>
</dbReference>
<evidence type="ECO:0000256" key="3">
    <source>
        <dbReference type="ARBA" id="ARBA00022833"/>
    </source>
</evidence>
<evidence type="ECO:0000256" key="5">
    <source>
        <dbReference type="PROSITE-ProRule" id="PRU00309"/>
    </source>
</evidence>
<keyword evidence="2 5" id="KW-0863">Zinc-finger</keyword>
<evidence type="ECO:0000256" key="1">
    <source>
        <dbReference type="ARBA" id="ARBA00022723"/>
    </source>
</evidence>
<dbReference type="AlphaFoldDB" id="A0A3Q2YGB9"/>
<dbReference type="GeneTree" id="ENSGT00940000165627"/>
<dbReference type="OMA" id="CKNERNA"/>
<accession>A0A3Q2YGB9</accession>
<keyword evidence="1" id="KW-0479">Metal-binding</keyword>
<dbReference type="Proteomes" id="UP000264820">
    <property type="component" value="Unplaced"/>
</dbReference>
<keyword evidence="3" id="KW-0862">Zinc</keyword>
<evidence type="ECO:0000313" key="7">
    <source>
        <dbReference type="Ensembl" id="ENSHCOP00000012387.1"/>
    </source>
</evidence>
<reference evidence="7" key="1">
    <citation type="submission" date="2025-08" db="UniProtKB">
        <authorList>
            <consortium name="Ensembl"/>
        </authorList>
    </citation>
    <scope>IDENTIFICATION</scope>
</reference>
<keyword evidence="4 5" id="KW-0238">DNA-binding</keyword>
<dbReference type="InterPro" id="IPR038441">
    <property type="entry name" value="THAP_Znf_sf"/>
</dbReference>
<dbReference type="InterPro" id="IPR026521">
    <property type="entry name" value="THAP2"/>
</dbReference>
<organism evidence="7 8">
    <name type="scientific">Hippocampus comes</name>
    <name type="common">Tiger tail seahorse</name>
    <dbReference type="NCBI Taxonomy" id="109280"/>
    <lineage>
        <taxon>Eukaryota</taxon>
        <taxon>Metazoa</taxon>
        <taxon>Chordata</taxon>
        <taxon>Craniata</taxon>
        <taxon>Vertebrata</taxon>
        <taxon>Euteleostomi</taxon>
        <taxon>Actinopterygii</taxon>
        <taxon>Neopterygii</taxon>
        <taxon>Teleostei</taxon>
        <taxon>Neoteleostei</taxon>
        <taxon>Acanthomorphata</taxon>
        <taxon>Syngnathiaria</taxon>
        <taxon>Syngnathiformes</taxon>
        <taxon>Syngnathoidei</taxon>
        <taxon>Syngnathidae</taxon>
        <taxon>Hippocampus</taxon>
    </lineage>
</organism>
<dbReference type="STRING" id="109280.ENSHCOP00000012387"/>
<sequence length="107" mass="12357">MPEYCVAHGCKNERNAEVKARKITFHKFPKEKHKRRQWEVALRRKNFVASDHSVLCSVHFNPEDFDRTGQTVRLRAGAIPSVFSLPAHLHKVGVSLSYTLSKHYICI</sequence>
<dbReference type="Ensembl" id="ENSHCOT00000019397.1">
    <property type="protein sequence ID" value="ENSHCOP00000012387.1"/>
    <property type="gene ID" value="ENSHCOG00000015387.1"/>
</dbReference>
<dbReference type="PANTHER" id="PTHR47696:SF1">
    <property type="entry name" value="THAP DOMAIN-CONTAINING PROTEIN 2"/>
    <property type="match status" value="1"/>
</dbReference>
<evidence type="ECO:0000256" key="2">
    <source>
        <dbReference type="ARBA" id="ARBA00022771"/>
    </source>
</evidence>
<dbReference type="InterPro" id="IPR006612">
    <property type="entry name" value="THAP_Znf"/>
</dbReference>